<feature type="compositionally biased region" description="Acidic residues" evidence="3">
    <location>
        <begin position="365"/>
        <end position="377"/>
    </location>
</feature>
<dbReference type="InterPro" id="IPR038877">
    <property type="entry name" value="THSD1"/>
</dbReference>
<gene>
    <name evidence="6" type="ORF">g.2872</name>
</gene>
<feature type="region of interest" description="Disordered" evidence="3">
    <location>
        <begin position="362"/>
        <end position="439"/>
    </location>
</feature>
<dbReference type="PANTHER" id="PTHR16311">
    <property type="entry name" value="THROMBOSPONDIN TYPE I DOMAIN-CONTAINING 1"/>
    <property type="match status" value="1"/>
</dbReference>
<feature type="domain" description="CUB" evidence="5">
    <location>
        <begin position="137"/>
        <end position="251"/>
    </location>
</feature>
<feature type="non-terminal residue" evidence="6">
    <location>
        <position position="439"/>
    </location>
</feature>
<dbReference type="InterPro" id="IPR000884">
    <property type="entry name" value="TSP1_rpt"/>
</dbReference>
<dbReference type="InterPro" id="IPR000859">
    <property type="entry name" value="CUB_dom"/>
</dbReference>
<evidence type="ECO:0000256" key="2">
    <source>
        <dbReference type="PROSITE-ProRule" id="PRU00059"/>
    </source>
</evidence>
<keyword evidence="4" id="KW-0472">Membrane</keyword>
<dbReference type="SMART" id="SM00209">
    <property type="entry name" value="TSP1"/>
    <property type="match status" value="1"/>
</dbReference>
<dbReference type="Pfam" id="PF00090">
    <property type="entry name" value="TSP_1"/>
    <property type="match status" value="1"/>
</dbReference>
<sequence length="439" mass="48348">SRGHHALNFDCDLFTERYVEYCFVYVSQAITGAVSDVRMDCVPTLPVLESDSGGWGPWTSWTKCSTSCSGGTRNRYRLCDSPPPRYGAKFCEGRALETERCGVALSFDCTFYQDSGGSDVPAERPEVKAEIGPGCRCGCVVHLGYTRPRRLVASSSQSCPGRSIWLIQSDDDHTIQMSLEQFRLPCTSQWLKIRDGDSLSSTLLGLLTGAPMHLTPITSSGPHLLIEFFSDGDVASGQECWGGFLAHAEQLGVKVTNTSAHSIDSPKVPSILARLAIVHIAVVFFILFLLLASTCLGAQYVHKYRKYQLAAAAEEMESVTEYSVNGSNGSLLPVKIRAGSTSTLLSEVISLRKFRAHKHTRLPVDDNEDDSEYEDSSESLRKANSTETGLGNDRDAKVVYVEKNLEPEVRPTSLEVGRKLPRKAKFDDTPRIHQSHKQK</sequence>
<comment type="caution">
    <text evidence="2">Lacks conserved residue(s) required for the propagation of feature annotation.</text>
</comment>
<evidence type="ECO:0000256" key="3">
    <source>
        <dbReference type="SAM" id="MobiDB-lite"/>
    </source>
</evidence>
<keyword evidence="1" id="KW-1015">Disulfide bond</keyword>
<evidence type="ECO:0000256" key="4">
    <source>
        <dbReference type="SAM" id="Phobius"/>
    </source>
</evidence>
<proteinExistence type="predicted"/>
<evidence type="ECO:0000259" key="5">
    <source>
        <dbReference type="PROSITE" id="PS01180"/>
    </source>
</evidence>
<evidence type="ECO:0000313" key="6">
    <source>
        <dbReference type="EMBL" id="JAS36456.1"/>
    </source>
</evidence>
<dbReference type="GO" id="GO:0071944">
    <property type="term" value="C:cell periphery"/>
    <property type="evidence" value="ECO:0007669"/>
    <property type="project" value="TreeGrafter"/>
</dbReference>
<dbReference type="SUPFAM" id="SSF82895">
    <property type="entry name" value="TSP-1 type 1 repeat"/>
    <property type="match status" value="1"/>
</dbReference>
<protein>
    <recommendedName>
        <fullName evidence="5">CUB domain-containing protein</fullName>
    </recommendedName>
</protein>
<accession>A0A1B6EET9</accession>
<dbReference type="SUPFAM" id="SSF49854">
    <property type="entry name" value="Spermadhesin, CUB domain"/>
    <property type="match status" value="1"/>
</dbReference>
<dbReference type="SMART" id="SM00042">
    <property type="entry name" value="CUB"/>
    <property type="match status" value="1"/>
</dbReference>
<dbReference type="FunFam" id="2.20.100.10:FF:000001">
    <property type="entry name" value="semaphorin-5A isoform X1"/>
    <property type="match status" value="1"/>
</dbReference>
<dbReference type="InterPro" id="IPR036383">
    <property type="entry name" value="TSP1_rpt_sf"/>
</dbReference>
<keyword evidence="4" id="KW-0812">Transmembrane</keyword>
<reference evidence="6" key="1">
    <citation type="submission" date="2015-12" db="EMBL/GenBank/DDBJ databases">
        <title>De novo transcriptome assembly of four potential Pierce s Disease insect vectors from Arizona vineyards.</title>
        <authorList>
            <person name="Tassone E.E."/>
        </authorList>
    </citation>
    <scope>NUCLEOTIDE SEQUENCE</scope>
</reference>
<organism evidence="6">
    <name type="scientific">Clastoptera arizonana</name>
    <name type="common">Arizona spittle bug</name>
    <dbReference type="NCBI Taxonomy" id="38151"/>
    <lineage>
        <taxon>Eukaryota</taxon>
        <taxon>Metazoa</taxon>
        <taxon>Ecdysozoa</taxon>
        <taxon>Arthropoda</taxon>
        <taxon>Hexapoda</taxon>
        <taxon>Insecta</taxon>
        <taxon>Pterygota</taxon>
        <taxon>Neoptera</taxon>
        <taxon>Paraneoptera</taxon>
        <taxon>Hemiptera</taxon>
        <taxon>Auchenorrhyncha</taxon>
        <taxon>Cercopoidea</taxon>
        <taxon>Clastopteridae</taxon>
        <taxon>Clastoptera</taxon>
    </lineage>
</organism>
<feature type="non-terminal residue" evidence="6">
    <location>
        <position position="1"/>
    </location>
</feature>
<dbReference type="PANTHER" id="PTHR16311:SF3">
    <property type="entry name" value="THROMBOSPONDIN TYPE-1 DOMAIN-CONTAINING PROTEIN 1"/>
    <property type="match status" value="1"/>
</dbReference>
<dbReference type="PRINTS" id="PR01705">
    <property type="entry name" value="TSP1REPEAT"/>
</dbReference>
<dbReference type="Gene3D" id="2.60.120.290">
    <property type="entry name" value="Spermadhesin, CUB domain"/>
    <property type="match status" value="1"/>
</dbReference>
<dbReference type="PROSITE" id="PS01180">
    <property type="entry name" value="CUB"/>
    <property type="match status" value="1"/>
</dbReference>
<dbReference type="Pfam" id="PF00431">
    <property type="entry name" value="CUB"/>
    <property type="match status" value="1"/>
</dbReference>
<dbReference type="PROSITE" id="PS50092">
    <property type="entry name" value="TSP1"/>
    <property type="match status" value="1"/>
</dbReference>
<dbReference type="InterPro" id="IPR035914">
    <property type="entry name" value="Sperma_CUB_dom_sf"/>
</dbReference>
<dbReference type="EMBL" id="GEDC01000842">
    <property type="protein sequence ID" value="JAS36456.1"/>
    <property type="molecule type" value="Transcribed_RNA"/>
</dbReference>
<evidence type="ECO:0000256" key="1">
    <source>
        <dbReference type="ARBA" id="ARBA00023157"/>
    </source>
</evidence>
<feature type="transmembrane region" description="Helical" evidence="4">
    <location>
        <begin position="271"/>
        <end position="298"/>
    </location>
</feature>
<name>A0A1B6EET9_9HEMI</name>
<dbReference type="AlphaFoldDB" id="A0A1B6EET9"/>
<dbReference type="Gene3D" id="2.20.100.10">
    <property type="entry name" value="Thrombospondin type-1 (TSP1) repeat"/>
    <property type="match status" value="1"/>
</dbReference>
<keyword evidence="4" id="KW-1133">Transmembrane helix</keyword>